<evidence type="ECO:0000313" key="2">
    <source>
        <dbReference type="EMBL" id="TWW53533.1"/>
    </source>
</evidence>
<evidence type="ECO:0000256" key="1">
    <source>
        <dbReference type="SAM" id="MobiDB-lite"/>
    </source>
</evidence>
<evidence type="ECO:0000313" key="3">
    <source>
        <dbReference type="Proteomes" id="UP000324091"/>
    </source>
</evidence>
<gene>
    <name evidence="2" type="ORF">D4764_0197030</name>
</gene>
<comment type="caution">
    <text evidence="2">The sequence shown here is derived from an EMBL/GenBank/DDBJ whole genome shotgun (WGS) entry which is preliminary data.</text>
</comment>
<dbReference type="AlphaFoldDB" id="A0A5C6MFD9"/>
<dbReference type="Proteomes" id="UP000324091">
    <property type="component" value="Unassembled WGS sequence"/>
</dbReference>
<proteinExistence type="predicted"/>
<dbReference type="EMBL" id="RHFK02000656">
    <property type="protein sequence ID" value="TWW53533.1"/>
    <property type="molecule type" value="Genomic_DNA"/>
</dbReference>
<accession>A0A5C6MFD9</accession>
<organism evidence="2 3">
    <name type="scientific">Takifugu flavidus</name>
    <name type="common">sansaifugu</name>
    <dbReference type="NCBI Taxonomy" id="433684"/>
    <lineage>
        <taxon>Eukaryota</taxon>
        <taxon>Metazoa</taxon>
        <taxon>Chordata</taxon>
        <taxon>Craniata</taxon>
        <taxon>Vertebrata</taxon>
        <taxon>Euteleostomi</taxon>
        <taxon>Actinopterygii</taxon>
        <taxon>Neopterygii</taxon>
        <taxon>Teleostei</taxon>
        <taxon>Neoteleostei</taxon>
        <taxon>Acanthomorphata</taxon>
        <taxon>Eupercaria</taxon>
        <taxon>Tetraodontiformes</taxon>
        <taxon>Tetradontoidea</taxon>
        <taxon>Tetraodontidae</taxon>
        <taxon>Takifugu</taxon>
    </lineage>
</organism>
<reference evidence="2 3" key="1">
    <citation type="submission" date="2019-04" db="EMBL/GenBank/DDBJ databases">
        <title>Chromosome genome assembly for Takifugu flavidus.</title>
        <authorList>
            <person name="Xiao S."/>
        </authorList>
    </citation>
    <scope>NUCLEOTIDE SEQUENCE [LARGE SCALE GENOMIC DNA]</scope>
    <source>
        <strain evidence="2">HTHZ2018</strain>
        <tissue evidence="2">Muscle</tissue>
    </source>
</reference>
<feature type="compositionally biased region" description="Basic and acidic residues" evidence="1">
    <location>
        <begin position="146"/>
        <end position="156"/>
    </location>
</feature>
<name>A0A5C6MFD9_9TELE</name>
<sequence length="164" mass="17380">MRVTDSPTQSINVNGAVLAAGGCRLASVGRVAPAGTLHGAVAPPNTVGTDFLAYWTHCCFGSVLRATAGTQPQVEGVFLTPHSHLKLSECVMEEEERAESTVSSCVSMKSDCSKGKPENFGIGPQGSPLKMDEDRAESTVPSRVSLKSDHSKDRPITFRSSDQM</sequence>
<dbReference type="PROSITE" id="PS51257">
    <property type="entry name" value="PROKAR_LIPOPROTEIN"/>
    <property type="match status" value="1"/>
</dbReference>
<protein>
    <submittedName>
        <fullName evidence="2">Uncharacterized protein</fullName>
    </submittedName>
</protein>
<keyword evidence="3" id="KW-1185">Reference proteome</keyword>
<feature type="region of interest" description="Disordered" evidence="1">
    <location>
        <begin position="108"/>
        <end position="164"/>
    </location>
</feature>